<evidence type="ECO:0000313" key="2">
    <source>
        <dbReference type="Proteomes" id="UP000447434"/>
    </source>
</evidence>
<name>A0A6A4PHK3_LUPAL</name>
<gene>
    <name evidence="1" type="ORF">Lalb_Chr13g0293141</name>
</gene>
<dbReference type="OrthoDB" id="1431509at2759"/>
<comment type="caution">
    <text evidence="1">The sequence shown here is derived from an EMBL/GenBank/DDBJ whole genome shotgun (WGS) entry which is preliminary data.</text>
</comment>
<dbReference type="InterPro" id="IPR004158">
    <property type="entry name" value="DUF247_pln"/>
</dbReference>
<dbReference type="EMBL" id="WOCE01000013">
    <property type="protein sequence ID" value="KAE9601005.1"/>
    <property type="molecule type" value="Genomic_DNA"/>
</dbReference>
<organism evidence="1 2">
    <name type="scientific">Lupinus albus</name>
    <name type="common">White lupine</name>
    <name type="synonym">Lupinus termis</name>
    <dbReference type="NCBI Taxonomy" id="3870"/>
    <lineage>
        <taxon>Eukaryota</taxon>
        <taxon>Viridiplantae</taxon>
        <taxon>Streptophyta</taxon>
        <taxon>Embryophyta</taxon>
        <taxon>Tracheophyta</taxon>
        <taxon>Spermatophyta</taxon>
        <taxon>Magnoliopsida</taxon>
        <taxon>eudicotyledons</taxon>
        <taxon>Gunneridae</taxon>
        <taxon>Pentapetalae</taxon>
        <taxon>rosids</taxon>
        <taxon>fabids</taxon>
        <taxon>Fabales</taxon>
        <taxon>Fabaceae</taxon>
        <taxon>Papilionoideae</taxon>
        <taxon>50 kb inversion clade</taxon>
        <taxon>genistoids sensu lato</taxon>
        <taxon>core genistoids</taxon>
        <taxon>Genisteae</taxon>
        <taxon>Lupinus</taxon>
    </lineage>
</organism>
<accession>A0A6A4PHK3</accession>
<dbReference type="Proteomes" id="UP000447434">
    <property type="component" value="Chromosome 13"/>
</dbReference>
<reference evidence="2" key="1">
    <citation type="journal article" date="2020" name="Nat. Commun.">
        <title>Genome sequence of the cluster root forming white lupin.</title>
        <authorList>
            <person name="Hufnagel B."/>
            <person name="Marques A."/>
            <person name="Soriano A."/>
            <person name="Marques L."/>
            <person name="Divol F."/>
            <person name="Doumas P."/>
            <person name="Sallet E."/>
            <person name="Mancinotti D."/>
            <person name="Carrere S."/>
            <person name="Marande W."/>
            <person name="Arribat S."/>
            <person name="Keller J."/>
            <person name="Huneau C."/>
            <person name="Blein T."/>
            <person name="Aime D."/>
            <person name="Laguerre M."/>
            <person name="Taylor J."/>
            <person name="Schubert V."/>
            <person name="Nelson M."/>
            <person name="Geu-Flores F."/>
            <person name="Crespi M."/>
            <person name="Gallardo-Guerrero K."/>
            <person name="Delaux P.-M."/>
            <person name="Salse J."/>
            <person name="Berges H."/>
            <person name="Guyot R."/>
            <person name="Gouzy J."/>
            <person name="Peret B."/>
        </authorList>
    </citation>
    <scope>NUCLEOTIDE SEQUENCE [LARGE SCALE GENOMIC DNA]</scope>
    <source>
        <strain evidence="2">cv. Amiga</strain>
    </source>
</reference>
<keyword evidence="2" id="KW-1185">Reference proteome</keyword>
<evidence type="ECO:0000313" key="1">
    <source>
        <dbReference type="EMBL" id="KAE9601005.1"/>
    </source>
</evidence>
<proteinExistence type="predicted"/>
<dbReference type="AlphaFoldDB" id="A0A6A4PHK3"/>
<dbReference type="Pfam" id="PF03140">
    <property type="entry name" value="DUF247"/>
    <property type="match status" value="1"/>
</dbReference>
<sequence>MNYKDVVNEIKGMLERAESPITGDCCIYRVPFNIRLLNQDAFTPKVVSIGPFH</sequence>
<protein>
    <submittedName>
        <fullName evidence="1">Uncharacterized protein</fullName>
    </submittedName>
</protein>